<dbReference type="PANTHER" id="PTHR43290">
    <property type="entry name" value="MEVALONATE KINASE"/>
    <property type="match status" value="1"/>
</dbReference>
<comment type="pathway">
    <text evidence="12">Isoprenoid biosynthesis; isopentenyl diphosphate biosynthesis via mevalonate pathway; isopentenyl diphosphate from (R)-mevalonate: step 1/3.</text>
</comment>
<dbReference type="RefSeq" id="WP_090167489.1">
    <property type="nucleotide sequence ID" value="NZ_FOFB01000008.1"/>
</dbReference>
<keyword evidence="7" id="KW-0547">Nucleotide-binding</keyword>
<evidence type="ECO:0000259" key="13">
    <source>
        <dbReference type="Pfam" id="PF00288"/>
    </source>
</evidence>
<dbReference type="EC" id="2.7.1.36" evidence="3"/>
<dbReference type="InParanoid" id="A0A1H9F4R4"/>
<keyword evidence="5" id="KW-0444">Lipid biosynthesis</keyword>
<dbReference type="Gene3D" id="3.30.70.890">
    <property type="entry name" value="GHMP kinase, C-terminal domain"/>
    <property type="match status" value="1"/>
</dbReference>
<accession>A0A1H9F4R4</accession>
<evidence type="ECO:0000256" key="1">
    <source>
        <dbReference type="ARBA" id="ARBA00004496"/>
    </source>
</evidence>
<evidence type="ECO:0000256" key="11">
    <source>
        <dbReference type="ARBA" id="ARBA00023098"/>
    </source>
</evidence>
<dbReference type="PANTHER" id="PTHR43290:SF2">
    <property type="entry name" value="MEVALONATE KINASE"/>
    <property type="match status" value="1"/>
</dbReference>
<dbReference type="GO" id="GO:0019287">
    <property type="term" value="P:isopentenyl diphosphate biosynthetic process, mevalonate pathway"/>
    <property type="evidence" value="ECO:0007669"/>
    <property type="project" value="TreeGrafter"/>
</dbReference>
<dbReference type="GO" id="GO:0005524">
    <property type="term" value="F:ATP binding"/>
    <property type="evidence" value="ECO:0007669"/>
    <property type="project" value="UniProtKB-KW"/>
</dbReference>
<gene>
    <name evidence="14" type="ORF">SAMN05444359_10886</name>
</gene>
<name>A0A1H9F4R4_9BACT</name>
<dbReference type="InterPro" id="IPR006204">
    <property type="entry name" value="GHMP_kinase_N_dom"/>
</dbReference>
<dbReference type="EMBL" id="FOFB01000008">
    <property type="protein sequence ID" value="SEQ32956.1"/>
    <property type="molecule type" value="Genomic_DNA"/>
</dbReference>
<dbReference type="InterPro" id="IPR006205">
    <property type="entry name" value="Mev_gal_kin"/>
</dbReference>
<dbReference type="SUPFAM" id="SSF54211">
    <property type="entry name" value="Ribosomal protein S5 domain 2-like"/>
    <property type="match status" value="1"/>
</dbReference>
<dbReference type="InterPro" id="IPR014721">
    <property type="entry name" value="Ribsml_uS5_D2-typ_fold_subgr"/>
</dbReference>
<dbReference type="PROSITE" id="PS00627">
    <property type="entry name" value="GHMP_KINASES_ATP"/>
    <property type="match status" value="1"/>
</dbReference>
<sequence length="282" mass="31154">MSRSYSAKILLFGEHTVLRGGRGLAVPYDKLSLRWTKGTPDERLLAFADYLKVAISPELLDAGALEDQLLADWRLEGNIPVGYGLGSSGAVCAAIWSRFATSRGFGLRGEALRDVLARMEQHFHGSSSGTDPLICYLNQPVSLGGGQPPKPVELPEGWNKRFFLVDTGIERKASDYIQKFTQRYDEEPNFKAATDAGWLEPANRCIEALLNNDQDALTTNWRTISQFQLRELPGFIPTSFHERWASKGYLLKICGAGGGGVLLGYALERGVTERALGKVFWL</sequence>
<protein>
    <recommendedName>
        <fullName evidence="3">mevalonate kinase</fullName>
        <ecNumber evidence="3">2.7.1.36</ecNumber>
    </recommendedName>
</protein>
<evidence type="ECO:0000313" key="14">
    <source>
        <dbReference type="EMBL" id="SEQ32956.1"/>
    </source>
</evidence>
<comment type="similarity">
    <text evidence="2">Belongs to the GHMP kinase family. Mevalonate kinase subfamily.</text>
</comment>
<evidence type="ECO:0000256" key="2">
    <source>
        <dbReference type="ARBA" id="ARBA00006495"/>
    </source>
</evidence>
<dbReference type="Proteomes" id="UP000199021">
    <property type="component" value="Unassembled WGS sequence"/>
</dbReference>
<keyword evidence="10" id="KW-0460">Magnesium</keyword>
<reference evidence="15" key="1">
    <citation type="submission" date="2016-10" db="EMBL/GenBank/DDBJ databases">
        <authorList>
            <person name="Varghese N."/>
            <person name="Submissions S."/>
        </authorList>
    </citation>
    <scope>NUCLEOTIDE SEQUENCE [LARGE SCALE GENOMIC DNA]</scope>
    <source>
        <strain evidence="15">DSM 24740</strain>
    </source>
</reference>
<dbReference type="PRINTS" id="PR00959">
    <property type="entry name" value="MEVGALKINASE"/>
</dbReference>
<evidence type="ECO:0000256" key="6">
    <source>
        <dbReference type="ARBA" id="ARBA00022679"/>
    </source>
</evidence>
<dbReference type="InterPro" id="IPR036554">
    <property type="entry name" value="GHMP_kinase_C_sf"/>
</dbReference>
<evidence type="ECO:0000256" key="10">
    <source>
        <dbReference type="ARBA" id="ARBA00022842"/>
    </source>
</evidence>
<dbReference type="STRING" id="478744.SAMN05444359_10886"/>
<keyword evidence="15" id="KW-1185">Reference proteome</keyword>
<evidence type="ECO:0000256" key="3">
    <source>
        <dbReference type="ARBA" id="ARBA00012103"/>
    </source>
</evidence>
<keyword evidence="6" id="KW-0808">Transferase</keyword>
<evidence type="ECO:0000313" key="15">
    <source>
        <dbReference type="Proteomes" id="UP000199021"/>
    </source>
</evidence>
<evidence type="ECO:0000256" key="7">
    <source>
        <dbReference type="ARBA" id="ARBA00022741"/>
    </source>
</evidence>
<comment type="subcellular location">
    <subcellularLocation>
        <location evidence="1">Cytoplasm</location>
    </subcellularLocation>
</comment>
<dbReference type="InterPro" id="IPR020568">
    <property type="entry name" value="Ribosomal_Su5_D2-typ_SF"/>
</dbReference>
<dbReference type="AlphaFoldDB" id="A0A1H9F4R4"/>
<dbReference type="GO" id="GO:0005829">
    <property type="term" value="C:cytosol"/>
    <property type="evidence" value="ECO:0007669"/>
    <property type="project" value="TreeGrafter"/>
</dbReference>
<evidence type="ECO:0000256" key="12">
    <source>
        <dbReference type="ARBA" id="ARBA00029438"/>
    </source>
</evidence>
<evidence type="ECO:0000256" key="8">
    <source>
        <dbReference type="ARBA" id="ARBA00022777"/>
    </source>
</evidence>
<evidence type="ECO:0000256" key="4">
    <source>
        <dbReference type="ARBA" id="ARBA00022490"/>
    </source>
</evidence>
<keyword evidence="11" id="KW-0443">Lipid metabolism</keyword>
<proteinExistence type="inferred from homology"/>
<feature type="domain" description="GHMP kinase N-terminal" evidence="13">
    <location>
        <begin position="71"/>
        <end position="137"/>
    </location>
</feature>
<evidence type="ECO:0000256" key="5">
    <source>
        <dbReference type="ARBA" id="ARBA00022516"/>
    </source>
</evidence>
<dbReference type="SUPFAM" id="SSF55060">
    <property type="entry name" value="GHMP Kinase, C-terminal domain"/>
    <property type="match status" value="1"/>
</dbReference>
<keyword evidence="9" id="KW-0067">ATP-binding</keyword>
<evidence type="ECO:0000256" key="9">
    <source>
        <dbReference type="ARBA" id="ARBA00022840"/>
    </source>
</evidence>
<dbReference type="InterPro" id="IPR006203">
    <property type="entry name" value="GHMP_knse_ATP-bd_CS"/>
</dbReference>
<keyword evidence="8 14" id="KW-0418">Kinase</keyword>
<dbReference type="OrthoDB" id="977547at2"/>
<keyword evidence="4" id="KW-0963">Cytoplasm</keyword>
<dbReference type="GO" id="GO:0004496">
    <property type="term" value="F:mevalonate kinase activity"/>
    <property type="evidence" value="ECO:0007669"/>
    <property type="project" value="UniProtKB-EC"/>
</dbReference>
<dbReference type="Gene3D" id="3.30.230.10">
    <property type="match status" value="1"/>
</dbReference>
<dbReference type="Pfam" id="PF00288">
    <property type="entry name" value="GHMP_kinases_N"/>
    <property type="match status" value="1"/>
</dbReference>
<organism evidence="14 15">
    <name type="scientific">Neolewinella agarilytica</name>
    <dbReference type="NCBI Taxonomy" id="478744"/>
    <lineage>
        <taxon>Bacteria</taxon>
        <taxon>Pseudomonadati</taxon>
        <taxon>Bacteroidota</taxon>
        <taxon>Saprospiria</taxon>
        <taxon>Saprospirales</taxon>
        <taxon>Lewinellaceae</taxon>
        <taxon>Neolewinella</taxon>
    </lineage>
</organism>